<proteinExistence type="predicted"/>
<feature type="transmembrane region" description="Helical" evidence="1">
    <location>
        <begin position="137"/>
        <end position="154"/>
    </location>
</feature>
<keyword evidence="3" id="KW-1185">Reference proteome</keyword>
<keyword evidence="1" id="KW-1133">Transmembrane helix</keyword>
<feature type="non-terminal residue" evidence="2">
    <location>
        <position position="1"/>
    </location>
</feature>
<dbReference type="EMBL" id="JAGKQM010000014">
    <property type="protein sequence ID" value="KAH0883672.1"/>
    <property type="molecule type" value="Genomic_DNA"/>
</dbReference>
<dbReference type="Proteomes" id="UP000824890">
    <property type="component" value="Unassembled WGS sequence"/>
</dbReference>
<keyword evidence="1" id="KW-0812">Transmembrane</keyword>
<accession>A0ABQ7ZUE1</accession>
<reference evidence="2 3" key="1">
    <citation type="submission" date="2021-05" db="EMBL/GenBank/DDBJ databases">
        <title>Genome Assembly of Synthetic Allotetraploid Brassica napus Reveals Homoeologous Exchanges between Subgenomes.</title>
        <authorList>
            <person name="Davis J.T."/>
        </authorList>
    </citation>
    <scope>NUCLEOTIDE SEQUENCE [LARGE SCALE GENOMIC DNA]</scope>
    <source>
        <strain evidence="3">cv. Da-Ae</strain>
        <tissue evidence="2">Seedling</tissue>
    </source>
</reference>
<evidence type="ECO:0000313" key="3">
    <source>
        <dbReference type="Proteomes" id="UP000824890"/>
    </source>
</evidence>
<evidence type="ECO:0000313" key="2">
    <source>
        <dbReference type="EMBL" id="KAH0883672.1"/>
    </source>
</evidence>
<keyword evidence="1" id="KW-0472">Membrane</keyword>
<sequence length="350" mass="39978">HGSHRECQPSRHTFLHLLKAGSLFTLSGFDVTRCNQNIGLTDTSLTIRFSDSITVVELNERVSPIPQERLRFHAHDLMYGLANINTHLPGTTTYFCVLPASLLLSDILQGLTAVKSIVCDVPQGKERVMVTIKMDKLISLHMMPFIIFLIFQNYSSDYALIILLEGFQGDPRVVVATINPKIVRGTILTDVCFERYVSNTNFSIKRLKHWGFCSTKYLMVKLHNHIPQVYTPYAILIIMHRRKLNSYVLESSLESRWTKGGATYPALGALGAQRNSNELYRVEMSIANDTDEGLFVGFDGEMTKLHNNAMSGIRFLWYPYIASYSIIHPTHRLDRELIQMRCSHRLLLQW</sequence>
<organism evidence="2 3">
    <name type="scientific">Brassica napus</name>
    <name type="common">Rape</name>
    <dbReference type="NCBI Taxonomy" id="3708"/>
    <lineage>
        <taxon>Eukaryota</taxon>
        <taxon>Viridiplantae</taxon>
        <taxon>Streptophyta</taxon>
        <taxon>Embryophyta</taxon>
        <taxon>Tracheophyta</taxon>
        <taxon>Spermatophyta</taxon>
        <taxon>Magnoliopsida</taxon>
        <taxon>eudicotyledons</taxon>
        <taxon>Gunneridae</taxon>
        <taxon>Pentapetalae</taxon>
        <taxon>rosids</taxon>
        <taxon>malvids</taxon>
        <taxon>Brassicales</taxon>
        <taxon>Brassicaceae</taxon>
        <taxon>Brassiceae</taxon>
        <taxon>Brassica</taxon>
    </lineage>
</organism>
<protein>
    <submittedName>
        <fullName evidence="2">Uncharacterized protein</fullName>
    </submittedName>
</protein>
<comment type="caution">
    <text evidence="2">The sequence shown here is derived from an EMBL/GenBank/DDBJ whole genome shotgun (WGS) entry which is preliminary data.</text>
</comment>
<evidence type="ECO:0000256" key="1">
    <source>
        <dbReference type="SAM" id="Phobius"/>
    </source>
</evidence>
<name>A0ABQ7ZUE1_BRANA</name>
<gene>
    <name evidence="2" type="ORF">HID58_059768</name>
</gene>